<dbReference type="Proteomes" id="UP000306274">
    <property type="component" value="Unassembled WGS sequence"/>
</dbReference>
<proteinExistence type="predicted"/>
<reference evidence="2 3" key="1">
    <citation type="submission" date="2019-04" db="EMBL/GenBank/DDBJ databases">
        <title>Streptomyces rhizosphaericola sp. nov., an actinobacterium isolated from the wheat rhizosphere.</title>
        <authorList>
            <person name="Vargas Hoyos H.A."/>
            <person name="Santos S.N."/>
            <person name="Genuario D.B."/>
            <person name="Melo I.S."/>
            <person name="Da Silva L.J."/>
            <person name="Da Silva F.S.P."/>
            <person name="Zucchi T.D."/>
        </authorList>
    </citation>
    <scope>NUCLEOTIDE SEQUENCE [LARGE SCALE GENOMIC DNA]</scope>
    <source>
        <strain evidence="2 3">1AS2c</strain>
    </source>
</reference>
<organism evidence="2 3">
    <name type="scientific">Streptomyces rhizosphaericola</name>
    <dbReference type="NCBI Taxonomy" id="2564098"/>
    <lineage>
        <taxon>Bacteria</taxon>
        <taxon>Bacillati</taxon>
        <taxon>Actinomycetota</taxon>
        <taxon>Actinomycetes</taxon>
        <taxon>Kitasatosporales</taxon>
        <taxon>Streptomycetaceae</taxon>
        <taxon>Streptomyces</taxon>
    </lineage>
</organism>
<name>A0ABY2PK93_9ACTN</name>
<evidence type="ECO:0000256" key="1">
    <source>
        <dbReference type="SAM" id="MobiDB-lite"/>
    </source>
</evidence>
<comment type="caution">
    <text evidence="2">The sequence shown here is derived from an EMBL/GenBank/DDBJ whole genome shotgun (WGS) entry which is preliminary data.</text>
</comment>
<evidence type="ECO:0000313" key="3">
    <source>
        <dbReference type="Proteomes" id="UP000306274"/>
    </source>
</evidence>
<dbReference type="EMBL" id="SRZK01000023">
    <property type="protein sequence ID" value="TGZ11510.1"/>
    <property type="molecule type" value="Genomic_DNA"/>
</dbReference>
<feature type="region of interest" description="Disordered" evidence="1">
    <location>
        <begin position="1"/>
        <end position="45"/>
    </location>
</feature>
<gene>
    <name evidence="2" type="ORF">E5Z02_04130</name>
</gene>
<sequence length="132" mass="14262">MSETLSGARGITPGLGGAQPPYQPGPGPYPPGPEPPGPPCPCAPPWKGPPPWGAAPCGPPPHPASCATASPRGLVGPCWVRGRSVGRVTVTPPTWADDMYSRTQRCVRLYIWDTHTDCWPRRSRRRWPVRRP</sequence>
<feature type="compositionally biased region" description="Pro residues" evidence="1">
    <location>
        <begin position="21"/>
        <end position="45"/>
    </location>
</feature>
<evidence type="ECO:0000313" key="2">
    <source>
        <dbReference type="EMBL" id="TGZ11510.1"/>
    </source>
</evidence>
<keyword evidence="3" id="KW-1185">Reference proteome</keyword>
<protein>
    <submittedName>
        <fullName evidence="2">Uncharacterized protein</fullName>
    </submittedName>
</protein>
<accession>A0ABY2PK93</accession>